<feature type="DNA-binding region" description="Homeobox" evidence="4">
    <location>
        <begin position="189"/>
        <end position="249"/>
    </location>
</feature>
<reference evidence="7" key="1">
    <citation type="submission" date="2022-12" db="EMBL/GenBank/DDBJ databases">
        <authorList>
            <person name="Petersen C."/>
        </authorList>
    </citation>
    <scope>NUCLEOTIDE SEQUENCE</scope>
    <source>
        <strain evidence="7">IBT 29677</strain>
    </source>
</reference>
<dbReference type="GO" id="GO:0005634">
    <property type="term" value="C:nucleus"/>
    <property type="evidence" value="ECO:0007669"/>
    <property type="project" value="UniProtKB-SubCell"/>
</dbReference>
<dbReference type="PROSITE" id="PS50071">
    <property type="entry name" value="HOMEOBOX_2"/>
    <property type="match status" value="1"/>
</dbReference>
<evidence type="ECO:0000256" key="3">
    <source>
        <dbReference type="ARBA" id="ARBA00023242"/>
    </source>
</evidence>
<dbReference type="RefSeq" id="XP_056491729.1">
    <property type="nucleotide sequence ID" value="XM_056628995.1"/>
</dbReference>
<keyword evidence="2 4" id="KW-0371">Homeobox</keyword>
<organism evidence="7 8">
    <name type="scientific">Penicillium cosmopolitanum</name>
    <dbReference type="NCBI Taxonomy" id="1131564"/>
    <lineage>
        <taxon>Eukaryota</taxon>
        <taxon>Fungi</taxon>
        <taxon>Dikarya</taxon>
        <taxon>Ascomycota</taxon>
        <taxon>Pezizomycotina</taxon>
        <taxon>Eurotiomycetes</taxon>
        <taxon>Eurotiomycetidae</taxon>
        <taxon>Eurotiales</taxon>
        <taxon>Aspergillaceae</taxon>
        <taxon>Penicillium</taxon>
    </lineage>
</organism>
<keyword evidence="1 4" id="KW-0238">DNA-binding</keyword>
<dbReference type="AlphaFoldDB" id="A0A9X0BCD6"/>
<dbReference type="InterPro" id="IPR009057">
    <property type="entry name" value="Homeodomain-like_sf"/>
</dbReference>
<dbReference type="Gene3D" id="1.10.10.60">
    <property type="entry name" value="Homeodomain-like"/>
    <property type="match status" value="1"/>
</dbReference>
<evidence type="ECO:0000256" key="1">
    <source>
        <dbReference type="ARBA" id="ARBA00023125"/>
    </source>
</evidence>
<feature type="domain" description="Homeobox" evidence="6">
    <location>
        <begin position="187"/>
        <end position="248"/>
    </location>
</feature>
<comment type="caution">
    <text evidence="7">The sequence shown here is derived from an EMBL/GenBank/DDBJ whole genome shotgun (WGS) entry which is preliminary data.</text>
</comment>
<evidence type="ECO:0000259" key="6">
    <source>
        <dbReference type="PROSITE" id="PS50071"/>
    </source>
</evidence>
<evidence type="ECO:0000256" key="2">
    <source>
        <dbReference type="ARBA" id="ARBA00023155"/>
    </source>
</evidence>
<dbReference type="SMART" id="SM00389">
    <property type="entry name" value="HOX"/>
    <property type="match status" value="1"/>
</dbReference>
<feature type="region of interest" description="Disordered" evidence="5">
    <location>
        <begin position="163"/>
        <end position="199"/>
    </location>
</feature>
<dbReference type="OrthoDB" id="5302289at2759"/>
<dbReference type="Pfam" id="PF05920">
    <property type="entry name" value="Homeobox_KN"/>
    <property type="match status" value="1"/>
</dbReference>
<dbReference type="InterPro" id="IPR013087">
    <property type="entry name" value="Znf_C2H2_type"/>
</dbReference>
<evidence type="ECO:0000256" key="5">
    <source>
        <dbReference type="SAM" id="MobiDB-lite"/>
    </source>
</evidence>
<keyword evidence="3 4" id="KW-0539">Nucleus</keyword>
<dbReference type="GO" id="GO:0003677">
    <property type="term" value="F:DNA binding"/>
    <property type="evidence" value="ECO:0007669"/>
    <property type="project" value="UniProtKB-UniRule"/>
</dbReference>
<dbReference type="GO" id="GO:0006355">
    <property type="term" value="P:regulation of DNA-templated transcription"/>
    <property type="evidence" value="ECO:0007669"/>
    <property type="project" value="InterPro"/>
</dbReference>
<evidence type="ECO:0000313" key="8">
    <source>
        <dbReference type="Proteomes" id="UP001147747"/>
    </source>
</evidence>
<reference evidence="7" key="2">
    <citation type="journal article" date="2023" name="IMA Fungus">
        <title>Comparative genomic study of the Penicillium genus elucidates a diverse pangenome and 15 lateral gene transfer events.</title>
        <authorList>
            <person name="Petersen C."/>
            <person name="Sorensen T."/>
            <person name="Nielsen M.R."/>
            <person name="Sondergaard T.E."/>
            <person name="Sorensen J.L."/>
            <person name="Fitzpatrick D.A."/>
            <person name="Frisvad J.C."/>
            <person name="Nielsen K.L."/>
        </authorList>
    </citation>
    <scope>NUCLEOTIDE SEQUENCE</scope>
    <source>
        <strain evidence="7">IBT 29677</strain>
    </source>
</reference>
<name>A0A9X0BCD6_9EURO</name>
<dbReference type="SUPFAM" id="SSF46689">
    <property type="entry name" value="Homeodomain-like"/>
    <property type="match status" value="1"/>
</dbReference>
<keyword evidence="8" id="KW-1185">Reference proteome</keyword>
<dbReference type="GeneID" id="81367975"/>
<evidence type="ECO:0000256" key="4">
    <source>
        <dbReference type="PROSITE-ProRule" id="PRU00108"/>
    </source>
</evidence>
<dbReference type="InterPro" id="IPR001356">
    <property type="entry name" value="HD"/>
</dbReference>
<dbReference type="CDD" id="cd00086">
    <property type="entry name" value="homeodomain"/>
    <property type="match status" value="1"/>
</dbReference>
<dbReference type="InterPro" id="IPR050224">
    <property type="entry name" value="TALE_homeobox"/>
</dbReference>
<dbReference type="Proteomes" id="UP001147747">
    <property type="component" value="Unassembled WGS sequence"/>
</dbReference>
<gene>
    <name evidence="7" type="ORF">N7509_004358</name>
</gene>
<feature type="compositionally biased region" description="Polar residues" evidence="5">
    <location>
        <begin position="163"/>
        <end position="190"/>
    </location>
</feature>
<feature type="region of interest" description="Disordered" evidence="5">
    <location>
        <begin position="331"/>
        <end position="353"/>
    </location>
</feature>
<sequence>MNCSLCLTTLSSETQFERHVGRHLQELALFALPKTHEDGDYEAILPDTSSNESNSVLQDTNLLESSISNKSFDLTENLHKLAEDIIDADSPHAVAHILGPGILEGPMTQLWTRIQHDPDNYVLTSEEFALFNVFLERYRGSTVAQRTVARFWANYYSLSSPDNTNLEVSETTGQPTQPDSVTGSISTTPPTDRKGHESPNQTHLELLAHHGHPFPTEDEKQTLMELTGLTISQISNWFINARRGDPEALRGASSTVDPPTTGSMLPIPTVAPVVPLPPAAAAGPASLPWDFMNATGNMSSFATTVHSNEWTALDHFQARLERLNASLTEEHLSRWNRDQDNSSESQQPSPRED</sequence>
<dbReference type="EMBL" id="JAPZBU010000005">
    <property type="protein sequence ID" value="KAJ5404487.1"/>
    <property type="molecule type" value="Genomic_DNA"/>
</dbReference>
<comment type="subcellular location">
    <subcellularLocation>
        <location evidence="4">Nucleus</location>
    </subcellularLocation>
</comment>
<protein>
    <recommendedName>
        <fullName evidence="6">Homeobox domain-containing protein</fullName>
    </recommendedName>
</protein>
<evidence type="ECO:0000313" key="7">
    <source>
        <dbReference type="EMBL" id="KAJ5404487.1"/>
    </source>
</evidence>
<feature type="compositionally biased region" description="Basic and acidic residues" evidence="5">
    <location>
        <begin position="331"/>
        <end position="340"/>
    </location>
</feature>
<accession>A0A9X0BCD6</accession>
<dbReference type="PROSITE" id="PS00028">
    <property type="entry name" value="ZINC_FINGER_C2H2_1"/>
    <property type="match status" value="1"/>
</dbReference>
<feature type="compositionally biased region" description="Polar residues" evidence="5">
    <location>
        <begin position="342"/>
        <end position="353"/>
    </location>
</feature>
<proteinExistence type="predicted"/>
<dbReference type="InterPro" id="IPR008422">
    <property type="entry name" value="KN_HD"/>
</dbReference>
<dbReference type="PANTHER" id="PTHR11850">
    <property type="entry name" value="HOMEOBOX PROTEIN TRANSCRIPTION FACTORS"/>
    <property type="match status" value="1"/>
</dbReference>